<evidence type="ECO:0000313" key="1">
    <source>
        <dbReference type="EMBL" id="PQV43880.1"/>
    </source>
</evidence>
<sequence>MEEGQGEAALYSMLQSCSVLSVVNIDAGFVAGSFAGRIANTVAAREQTDSVVIEN</sequence>
<proteinExistence type="predicted"/>
<dbReference type="EMBL" id="PVBU01000001">
    <property type="protein sequence ID" value="PQV43880.1"/>
    <property type="molecule type" value="Genomic_DNA"/>
</dbReference>
<reference evidence="1 2" key="1">
    <citation type="submission" date="2018-02" db="EMBL/GenBank/DDBJ databases">
        <title>Subsurface microbial communities from deep shales in Ohio and West Virginia, USA.</title>
        <authorList>
            <person name="Wrighton K."/>
        </authorList>
    </citation>
    <scope>NUCLEOTIDE SEQUENCE [LARGE SCALE GENOMIC DNA]</scope>
    <source>
        <strain evidence="1 2">DSM 10369</strain>
    </source>
</reference>
<gene>
    <name evidence="1" type="ORF">B0H22_101307</name>
</gene>
<dbReference type="Proteomes" id="UP000251060">
    <property type="component" value="Unassembled WGS sequence"/>
</dbReference>
<dbReference type="RefSeq" id="WP_308736804.1">
    <property type="nucleotide sequence ID" value="NZ_PVBU01000001.1"/>
</dbReference>
<organism evidence="1 2">
    <name type="scientific">Methanohalophilus euhalobius</name>
    <dbReference type="NCBI Taxonomy" id="51203"/>
    <lineage>
        <taxon>Archaea</taxon>
        <taxon>Methanobacteriati</taxon>
        <taxon>Methanobacteriota</taxon>
        <taxon>Stenosarchaea group</taxon>
        <taxon>Methanomicrobia</taxon>
        <taxon>Methanosarcinales</taxon>
        <taxon>Methanosarcinaceae</taxon>
        <taxon>Methanohalophilus</taxon>
    </lineage>
</organism>
<dbReference type="AlphaFoldDB" id="A0A314ZYZ2"/>
<dbReference type="Gene3D" id="3.40.50.1970">
    <property type="match status" value="1"/>
</dbReference>
<name>A0A314ZYZ2_9EURY</name>
<evidence type="ECO:0000313" key="2">
    <source>
        <dbReference type="Proteomes" id="UP000251060"/>
    </source>
</evidence>
<protein>
    <submittedName>
        <fullName evidence="1">Uncharacterized protein</fullName>
    </submittedName>
</protein>
<comment type="caution">
    <text evidence="1">The sequence shown here is derived from an EMBL/GenBank/DDBJ whole genome shotgun (WGS) entry which is preliminary data.</text>
</comment>
<accession>A0A314ZYZ2</accession>